<name>A0A4R0NB80_9SPHI</name>
<keyword evidence="2" id="KW-1003">Cell membrane</keyword>
<feature type="transmembrane region" description="Helical" evidence="8">
    <location>
        <begin position="250"/>
        <end position="272"/>
    </location>
</feature>
<reference evidence="9 10" key="1">
    <citation type="submission" date="2019-02" db="EMBL/GenBank/DDBJ databases">
        <title>Pedobacter sp. RP-1-14 sp. nov., isolated from Arctic soil.</title>
        <authorList>
            <person name="Dahal R.H."/>
        </authorList>
    </citation>
    <scope>NUCLEOTIDE SEQUENCE [LARGE SCALE GENOMIC DNA]</scope>
    <source>
        <strain evidence="9 10">RP-1-14</strain>
    </source>
</reference>
<comment type="caution">
    <text evidence="9">The sequence shown here is derived from an EMBL/GenBank/DDBJ whole genome shotgun (WGS) entry which is preliminary data.</text>
</comment>
<proteinExistence type="predicted"/>
<evidence type="ECO:0000256" key="3">
    <source>
        <dbReference type="ARBA" id="ARBA00022679"/>
    </source>
</evidence>
<feature type="transmembrane region" description="Helical" evidence="8">
    <location>
        <begin position="179"/>
        <end position="201"/>
    </location>
</feature>
<comment type="cofactor">
    <cofactor evidence="7">
        <name>Mg(2+)</name>
        <dbReference type="ChEBI" id="CHEBI:18420"/>
    </cofactor>
</comment>
<evidence type="ECO:0000256" key="4">
    <source>
        <dbReference type="ARBA" id="ARBA00022692"/>
    </source>
</evidence>
<feature type="transmembrane region" description="Helical" evidence="8">
    <location>
        <begin position="278"/>
        <end position="296"/>
    </location>
</feature>
<dbReference type="PANTHER" id="PTHR22926:SF3">
    <property type="entry name" value="UNDECAPRENYL-PHOSPHATE ALPHA-N-ACETYLGLUCOSAMINYL 1-PHOSPHATE TRANSFERASE"/>
    <property type="match status" value="1"/>
</dbReference>
<dbReference type="GO" id="GO:0005886">
    <property type="term" value="C:plasma membrane"/>
    <property type="evidence" value="ECO:0007669"/>
    <property type="project" value="UniProtKB-SubCell"/>
</dbReference>
<feature type="transmembrane region" description="Helical" evidence="8">
    <location>
        <begin position="207"/>
        <end position="229"/>
    </location>
</feature>
<dbReference type="InterPro" id="IPR000715">
    <property type="entry name" value="Glycosyl_transferase_4"/>
</dbReference>
<feature type="binding site" evidence="7">
    <location>
        <position position="182"/>
    </location>
    <ligand>
        <name>Mg(2+)</name>
        <dbReference type="ChEBI" id="CHEBI:18420"/>
    </ligand>
</feature>
<dbReference type="EMBL" id="SJSL01000010">
    <property type="protein sequence ID" value="TCC96877.1"/>
    <property type="molecule type" value="Genomic_DNA"/>
</dbReference>
<keyword evidence="7" id="KW-0460">Magnesium</keyword>
<evidence type="ECO:0000256" key="5">
    <source>
        <dbReference type="ARBA" id="ARBA00022989"/>
    </source>
</evidence>
<comment type="subcellular location">
    <subcellularLocation>
        <location evidence="1">Cell membrane</location>
        <topology evidence="1">Multi-pass membrane protein</topology>
    </subcellularLocation>
</comment>
<dbReference type="PANTHER" id="PTHR22926">
    <property type="entry name" value="PHOSPHO-N-ACETYLMURAMOYL-PENTAPEPTIDE-TRANSFERASE"/>
    <property type="match status" value="1"/>
</dbReference>
<dbReference type="GO" id="GO:0016780">
    <property type="term" value="F:phosphotransferase activity, for other substituted phosphate groups"/>
    <property type="evidence" value="ECO:0007669"/>
    <property type="project" value="InterPro"/>
</dbReference>
<feature type="binding site" evidence="7">
    <location>
        <position position="121"/>
    </location>
    <ligand>
        <name>Mg(2+)</name>
        <dbReference type="ChEBI" id="CHEBI:18420"/>
    </ligand>
</feature>
<dbReference type="GO" id="GO:0044038">
    <property type="term" value="P:cell wall macromolecule biosynthetic process"/>
    <property type="evidence" value="ECO:0007669"/>
    <property type="project" value="TreeGrafter"/>
</dbReference>
<accession>A0A4R0NB80</accession>
<sequence length="311" mass="36031">MLLCMMGYFWMANKYNIIDKPNERGSHSEITIRGGGIIYLVGAMITLYLHFEFWTPILSFFIIGIISFIDDIITLSSRIRIIFHLTGVTLLFYYMNLFAILPWWATIFLYIFVIGIINAYNFMDGINGITGANSLVVLSGLQYVNLYVTRFIHPDLIWFPILASIVFLFFNFRNKAKCFAGDVGSVTVALWICFLLMKLIFESMNYALILFLAVYGVDTILTIVHRLMLRQNIFQPHRLHFYQILTNERKIPHLIVSSTYALIQLVIIILVIFSNFNLFTLTTISIVPLGLIYVLIKPRLMSEDLTHKWSF</sequence>
<dbReference type="OrthoDB" id="9783652at2"/>
<evidence type="ECO:0000256" key="6">
    <source>
        <dbReference type="ARBA" id="ARBA00023136"/>
    </source>
</evidence>
<protein>
    <submittedName>
        <fullName evidence="9">Glycosyltransferase family 4 protein</fullName>
    </submittedName>
</protein>
<dbReference type="Pfam" id="PF00953">
    <property type="entry name" value="Glycos_transf_4"/>
    <property type="match status" value="1"/>
</dbReference>
<evidence type="ECO:0000256" key="2">
    <source>
        <dbReference type="ARBA" id="ARBA00022475"/>
    </source>
</evidence>
<dbReference type="GO" id="GO:0046872">
    <property type="term" value="F:metal ion binding"/>
    <property type="evidence" value="ECO:0007669"/>
    <property type="project" value="UniProtKB-KW"/>
</dbReference>
<gene>
    <name evidence="9" type="ORF">EZ437_20680</name>
</gene>
<organism evidence="9 10">
    <name type="scientific">Pedobacter psychroterrae</name>
    <dbReference type="NCBI Taxonomy" id="2530453"/>
    <lineage>
        <taxon>Bacteria</taxon>
        <taxon>Pseudomonadati</taxon>
        <taxon>Bacteroidota</taxon>
        <taxon>Sphingobacteriia</taxon>
        <taxon>Sphingobacteriales</taxon>
        <taxon>Sphingobacteriaceae</taxon>
        <taxon>Pedobacter</taxon>
    </lineage>
</organism>
<keyword evidence="6 8" id="KW-0472">Membrane</keyword>
<dbReference type="Proteomes" id="UP000293347">
    <property type="component" value="Unassembled WGS sequence"/>
</dbReference>
<dbReference type="GO" id="GO:0009103">
    <property type="term" value="P:lipopolysaccharide biosynthetic process"/>
    <property type="evidence" value="ECO:0007669"/>
    <property type="project" value="TreeGrafter"/>
</dbReference>
<keyword evidence="7" id="KW-0479">Metal-binding</keyword>
<evidence type="ECO:0000313" key="9">
    <source>
        <dbReference type="EMBL" id="TCC96877.1"/>
    </source>
</evidence>
<keyword evidence="4 8" id="KW-0812">Transmembrane</keyword>
<dbReference type="CDD" id="cd06854">
    <property type="entry name" value="GT_WbpL_WbcO_like"/>
    <property type="match status" value="1"/>
</dbReference>
<keyword evidence="5 8" id="KW-1133">Transmembrane helix</keyword>
<evidence type="ECO:0000256" key="7">
    <source>
        <dbReference type="PIRSR" id="PIRSR600715-1"/>
    </source>
</evidence>
<evidence type="ECO:0000313" key="10">
    <source>
        <dbReference type="Proteomes" id="UP000293347"/>
    </source>
</evidence>
<keyword evidence="10" id="KW-1185">Reference proteome</keyword>
<evidence type="ECO:0000256" key="8">
    <source>
        <dbReference type="SAM" id="Phobius"/>
    </source>
</evidence>
<dbReference type="GO" id="GO:0071555">
    <property type="term" value="P:cell wall organization"/>
    <property type="evidence" value="ECO:0007669"/>
    <property type="project" value="TreeGrafter"/>
</dbReference>
<evidence type="ECO:0000256" key="1">
    <source>
        <dbReference type="ARBA" id="ARBA00004651"/>
    </source>
</evidence>
<feature type="transmembrane region" description="Helical" evidence="8">
    <location>
        <begin position="156"/>
        <end position="172"/>
    </location>
</feature>
<feature type="transmembrane region" description="Helical" evidence="8">
    <location>
        <begin position="57"/>
        <end position="79"/>
    </location>
</feature>
<keyword evidence="3 9" id="KW-0808">Transferase</keyword>
<dbReference type="AlphaFoldDB" id="A0A4R0NB80"/>